<dbReference type="Proteomes" id="UP000191112">
    <property type="component" value="Unassembled WGS sequence"/>
</dbReference>
<keyword evidence="6" id="KW-1185">Reference proteome</keyword>
<dbReference type="PROSITE" id="PS50956">
    <property type="entry name" value="HTH_ASNC_2"/>
    <property type="match status" value="1"/>
</dbReference>
<dbReference type="Gene3D" id="3.30.70.920">
    <property type="match status" value="1"/>
</dbReference>
<dbReference type="SMART" id="SM00344">
    <property type="entry name" value="HTH_ASNC"/>
    <property type="match status" value="1"/>
</dbReference>
<evidence type="ECO:0000313" key="6">
    <source>
        <dbReference type="Proteomes" id="UP000191112"/>
    </source>
</evidence>
<dbReference type="InterPro" id="IPR036388">
    <property type="entry name" value="WH-like_DNA-bd_sf"/>
</dbReference>
<dbReference type="CDD" id="cd00090">
    <property type="entry name" value="HTH_ARSR"/>
    <property type="match status" value="1"/>
</dbReference>
<dbReference type="InterPro" id="IPR011991">
    <property type="entry name" value="ArsR-like_HTH"/>
</dbReference>
<dbReference type="SUPFAM" id="SSF54909">
    <property type="entry name" value="Dimeric alpha+beta barrel"/>
    <property type="match status" value="1"/>
</dbReference>
<keyword evidence="3" id="KW-0804">Transcription</keyword>
<organism evidence="5 6">
    <name type="scientific">Soonwooa buanensis</name>
    <dbReference type="NCBI Taxonomy" id="619805"/>
    <lineage>
        <taxon>Bacteria</taxon>
        <taxon>Pseudomonadati</taxon>
        <taxon>Bacteroidota</taxon>
        <taxon>Flavobacteriia</taxon>
        <taxon>Flavobacteriales</taxon>
        <taxon>Weeksellaceae</taxon>
        <taxon>Chryseobacterium group</taxon>
        <taxon>Soonwooa</taxon>
    </lineage>
</organism>
<dbReference type="InterPro" id="IPR019888">
    <property type="entry name" value="Tscrpt_reg_AsnC-like"/>
</dbReference>
<dbReference type="PANTHER" id="PTHR30154">
    <property type="entry name" value="LEUCINE-RESPONSIVE REGULATORY PROTEIN"/>
    <property type="match status" value="1"/>
</dbReference>
<keyword evidence="1" id="KW-0805">Transcription regulation</keyword>
<dbReference type="Pfam" id="PF01037">
    <property type="entry name" value="AsnC_trans_reg"/>
    <property type="match status" value="1"/>
</dbReference>
<proteinExistence type="predicted"/>
<reference evidence="5 6" key="1">
    <citation type="submission" date="2017-02" db="EMBL/GenBank/DDBJ databases">
        <authorList>
            <person name="Peterson S.W."/>
        </authorList>
    </citation>
    <scope>NUCLEOTIDE SEQUENCE [LARGE SCALE GENOMIC DNA]</scope>
    <source>
        <strain evidence="5 6">DSM 22323</strain>
    </source>
</reference>
<dbReference type="STRING" id="619805.SAMN05660477_00181"/>
<dbReference type="GO" id="GO:0005829">
    <property type="term" value="C:cytosol"/>
    <property type="evidence" value="ECO:0007669"/>
    <property type="project" value="TreeGrafter"/>
</dbReference>
<evidence type="ECO:0000256" key="3">
    <source>
        <dbReference type="ARBA" id="ARBA00023163"/>
    </source>
</evidence>
<feature type="domain" description="HTH asnC-type" evidence="4">
    <location>
        <begin position="3"/>
        <end position="64"/>
    </location>
</feature>
<evidence type="ECO:0000259" key="4">
    <source>
        <dbReference type="PROSITE" id="PS50956"/>
    </source>
</evidence>
<evidence type="ECO:0000256" key="1">
    <source>
        <dbReference type="ARBA" id="ARBA00023015"/>
    </source>
</evidence>
<dbReference type="RefSeq" id="WP_079665499.1">
    <property type="nucleotide sequence ID" value="NZ_FUYZ01000001.1"/>
</dbReference>
<protein>
    <submittedName>
        <fullName evidence="5">DNA-binding transcriptional regulator, Lrp family</fullName>
    </submittedName>
</protein>
<gene>
    <name evidence="5" type="ORF">SAMN05660477_00181</name>
</gene>
<dbReference type="InterPro" id="IPR036390">
    <property type="entry name" value="WH_DNA-bd_sf"/>
</dbReference>
<dbReference type="InterPro" id="IPR011008">
    <property type="entry name" value="Dimeric_a/b-barrel"/>
</dbReference>
<evidence type="ECO:0000313" key="5">
    <source>
        <dbReference type="EMBL" id="SKB60608.1"/>
    </source>
</evidence>
<dbReference type="Gene3D" id="1.10.10.10">
    <property type="entry name" value="Winged helix-like DNA-binding domain superfamily/Winged helix DNA-binding domain"/>
    <property type="match status" value="1"/>
</dbReference>
<dbReference type="EMBL" id="FUYZ01000001">
    <property type="protein sequence ID" value="SKB60608.1"/>
    <property type="molecule type" value="Genomic_DNA"/>
</dbReference>
<dbReference type="Pfam" id="PF13404">
    <property type="entry name" value="HTH_AsnC-type"/>
    <property type="match status" value="1"/>
</dbReference>
<dbReference type="OrthoDB" id="9800326at2"/>
<dbReference type="GO" id="GO:0043565">
    <property type="term" value="F:sequence-specific DNA binding"/>
    <property type="evidence" value="ECO:0007669"/>
    <property type="project" value="InterPro"/>
</dbReference>
<accession>A0A1T5CM85</accession>
<dbReference type="AlphaFoldDB" id="A0A1T5CM85"/>
<dbReference type="PRINTS" id="PR00033">
    <property type="entry name" value="HTHASNC"/>
</dbReference>
<dbReference type="GO" id="GO:0043200">
    <property type="term" value="P:response to amino acid"/>
    <property type="evidence" value="ECO:0007669"/>
    <property type="project" value="TreeGrafter"/>
</dbReference>
<sequence>MNLDKFDIEILDILQKDNLTSQRDIGEKIGLSAAAVQRRIKKMREEKVILADISVIDPEEVVSQILLFVEIELDTDKIEFIDEIKSTFNKVPQIQQCYYVTGEVDFILVMVVKSMQEYESLTRKLFFSNSNIRRFKTFVNMHTVKTGLQIPLPK</sequence>
<dbReference type="InterPro" id="IPR000485">
    <property type="entry name" value="AsnC-type_HTH_dom"/>
</dbReference>
<dbReference type="PANTHER" id="PTHR30154:SF34">
    <property type="entry name" value="TRANSCRIPTIONAL REGULATOR AZLB"/>
    <property type="match status" value="1"/>
</dbReference>
<dbReference type="SUPFAM" id="SSF46785">
    <property type="entry name" value="Winged helix' DNA-binding domain"/>
    <property type="match status" value="1"/>
</dbReference>
<dbReference type="GO" id="GO:0006355">
    <property type="term" value="P:regulation of DNA-templated transcription"/>
    <property type="evidence" value="ECO:0007669"/>
    <property type="project" value="UniProtKB-ARBA"/>
</dbReference>
<name>A0A1T5CM85_9FLAO</name>
<dbReference type="InterPro" id="IPR019887">
    <property type="entry name" value="Tscrpt_reg_AsnC/Lrp_C"/>
</dbReference>
<keyword evidence="2 5" id="KW-0238">DNA-binding</keyword>
<evidence type="ECO:0000256" key="2">
    <source>
        <dbReference type="ARBA" id="ARBA00023125"/>
    </source>
</evidence>